<dbReference type="FunFam" id="3.90.226.10:FF:000009">
    <property type="entry name" value="Carnitinyl-CoA dehydratase"/>
    <property type="match status" value="1"/>
</dbReference>
<name>A0A7Y4LAB3_9BURK</name>
<dbReference type="Pfam" id="PF00378">
    <property type="entry name" value="ECH_1"/>
    <property type="match status" value="1"/>
</dbReference>
<gene>
    <name evidence="5" type="ORF">HKX40_06785</name>
</gene>
<comment type="caution">
    <text evidence="5">The sequence shown here is derived from an EMBL/GenBank/DDBJ whole genome shotgun (WGS) entry which is preliminary data.</text>
</comment>
<organism evidence="5 6">
    <name type="scientific">Pelistega europaea</name>
    <dbReference type="NCBI Taxonomy" id="106147"/>
    <lineage>
        <taxon>Bacteria</taxon>
        <taxon>Pseudomonadati</taxon>
        <taxon>Pseudomonadota</taxon>
        <taxon>Betaproteobacteria</taxon>
        <taxon>Burkholderiales</taxon>
        <taxon>Alcaligenaceae</taxon>
        <taxon>Pelistega</taxon>
    </lineage>
</organism>
<evidence type="ECO:0000313" key="6">
    <source>
        <dbReference type="Proteomes" id="UP000541421"/>
    </source>
</evidence>
<dbReference type="PANTHER" id="PTHR11941">
    <property type="entry name" value="ENOYL-COA HYDRATASE-RELATED"/>
    <property type="match status" value="1"/>
</dbReference>
<evidence type="ECO:0000256" key="3">
    <source>
        <dbReference type="ARBA" id="ARBA00023239"/>
    </source>
</evidence>
<comment type="similarity">
    <text evidence="1 4">Belongs to the enoyl-CoA hydratase/isomerase family.</text>
</comment>
<keyword evidence="6" id="KW-1185">Reference proteome</keyword>
<dbReference type="Gene3D" id="1.10.12.10">
    <property type="entry name" value="Lyase 2-enoyl-coa Hydratase, Chain A, domain 2"/>
    <property type="match status" value="1"/>
</dbReference>
<dbReference type="InterPro" id="IPR001753">
    <property type="entry name" value="Enoyl-CoA_hydra/iso"/>
</dbReference>
<reference evidence="5 6" key="1">
    <citation type="submission" date="2020-05" db="EMBL/GenBank/DDBJ databases">
        <authorList>
            <person name="Niu N."/>
        </authorList>
    </citation>
    <scope>NUCLEOTIDE SEQUENCE [LARGE SCALE GENOMIC DNA]</scope>
    <source>
        <strain evidence="5 6">LMG10982</strain>
    </source>
</reference>
<dbReference type="AlphaFoldDB" id="A0A7Y4LAB3"/>
<dbReference type="PANTHER" id="PTHR11941:SF169">
    <property type="entry name" value="(7AS)-7A-METHYL-1,5-DIOXO-2,3,5,6,7,7A-HEXAHYDRO-1H-INDENE-CARBOXYL-COA HYDROLASE"/>
    <property type="match status" value="1"/>
</dbReference>
<dbReference type="Gene3D" id="3.90.226.10">
    <property type="entry name" value="2-enoyl-CoA Hydratase, Chain A, domain 1"/>
    <property type="match status" value="1"/>
</dbReference>
<dbReference type="InterPro" id="IPR014748">
    <property type="entry name" value="Enoyl-CoA_hydra_C"/>
</dbReference>
<dbReference type="CDD" id="cd06558">
    <property type="entry name" value="crotonase-like"/>
    <property type="match status" value="1"/>
</dbReference>
<dbReference type="InterPro" id="IPR018376">
    <property type="entry name" value="Enoyl-CoA_hyd/isom_CS"/>
</dbReference>
<dbReference type="GO" id="GO:0006635">
    <property type="term" value="P:fatty acid beta-oxidation"/>
    <property type="evidence" value="ECO:0007669"/>
    <property type="project" value="TreeGrafter"/>
</dbReference>
<dbReference type="Proteomes" id="UP000541421">
    <property type="component" value="Unassembled WGS sequence"/>
</dbReference>
<protein>
    <submittedName>
        <fullName evidence="5">Crotonase/enoyl-CoA hydratase family protein</fullName>
    </submittedName>
</protein>
<dbReference type="NCBIfam" id="NF006100">
    <property type="entry name" value="PRK08252.1"/>
    <property type="match status" value="1"/>
</dbReference>
<accession>A0A7Y4LAB3</accession>
<evidence type="ECO:0000313" key="5">
    <source>
        <dbReference type="EMBL" id="NOL49839.1"/>
    </source>
</evidence>
<dbReference type="SUPFAM" id="SSF52096">
    <property type="entry name" value="ClpP/crotonase"/>
    <property type="match status" value="1"/>
</dbReference>
<evidence type="ECO:0000256" key="1">
    <source>
        <dbReference type="ARBA" id="ARBA00005254"/>
    </source>
</evidence>
<keyword evidence="2" id="KW-0443">Lipid metabolism</keyword>
<proteinExistence type="inferred from homology"/>
<dbReference type="PROSITE" id="PS00166">
    <property type="entry name" value="ENOYL_COA_HYDRATASE"/>
    <property type="match status" value="1"/>
</dbReference>
<evidence type="ECO:0000256" key="2">
    <source>
        <dbReference type="ARBA" id="ARBA00023098"/>
    </source>
</evidence>
<evidence type="ECO:0000256" key="4">
    <source>
        <dbReference type="RuleBase" id="RU003707"/>
    </source>
</evidence>
<dbReference type="GO" id="GO:0016829">
    <property type="term" value="F:lyase activity"/>
    <property type="evidence" value="ECO:0007669"/>
    <property type="project" value="UniProtKB-KW"/>
</dbReference>
<sequence>METISEAEPLVTSEKIGRVLVITINRPQARNALTYDTSFALAEAIDELDRNPDLSLAILRGQGEHFCAGMDLKEFARTQRRAVVPGRGLGGLCEALPKKPLIAAVEGYALAGGFELVLACDLIVASSAAKFGLPEAKRGLVPGSGGMLRLPKRLPYHIAMELLLTGDMIDASRAQQLGLVNEVVEPGKSLEAALALAQRIAANGPLSLKVIKEVVNASQGWRPEDMFALQQPRMAHIFTSHDAKEGATAFAEKRTPVWKGE</sequence>
<dbReference type="EMBL" id="JABGBO010000006">
    <property type="protein sequence ID" value="NOL49839.1"/>
    <property type="molecule type" value="Genomic_DNA"/>
</dbReference>
<dbReference type="InterPro" id="IPR029045">
    <property type="entry name" value="ClpP/crotonase-like_dom_sf"/>
</dbReference>
<keyword evidence="3" id="KW-0456">Lyase</keyword>